<evidence type="ECO:0000256" key="7">
    <source>
        <dbReference type="SAM" id="MobiDB-lite"/>
    </source>
</evidence>
<evidence type="ECO:0000313" key="11">
    <source>
        <dbReference type="Proteomes" id="UP000693970"/>
    </source>
</evidence>
<dbReference type="OrthoDB" id="269822at2759"/>
<gene>
    <name evidence="10" type="ORF">IV203_030109</name>
</gene>
<dbReference type="Pfam" id="PF00387">
    <property type="entry name" value="PI-PLC-Y"/>
    <property type="match status" value="1"/>
</dbReference>
<dbReference type="EMBL" id="JAGRRH010000007">
    <property type="protein sequence ID" value="KAG7367438.1"/>
    <property type="molecule type" value="Genomic_DNA"/>
</dbReference>
<dbReference type="CDD" id="cd00275">
    <property type="entry name" value="C2_PLC_like"/>
    <property type="match status" value="1"/>
</dbReference>
<evidence type="ECO:0000259" key="9">
    <source>
        <dbReference type="PROSITE" id="PS50008"/>
    </source>
</evidence>
<dbReference type="InterPro" id="IPR001192">
    <property type="entry name" value="PI-PLC_fam"/>
</dbReference>
<dbReference type="InterPro" id="IPR000008">
    <property type="entry name" value="C2_dom"/>
</dbReference>
<evidence type="ECO:0000256" key="4">
    <source>
        <dbReference type="ARBA" id="ARBA00023098"/>
    </source>
</evidence>
<keyword evidence="5" id="KW-0807">Transducer</keyword>
<organism evidence="10 11">
    <name type="scientific">Nitzschia inconspicua</name>
    <dbReference type="NCBI Taxonomy" id="303405"/>
    <lineage>
        <taxon>Eukaryota</taxon>
        <taxon>Sar</taxon>
        <taxon>Stramenopiles</taxon>
        <taxon>Ochrophyta</taxon>
        <taxon>Bacillariophyta</taxon>
        <taxon>Bacillariophyceae</taxon>
        <taxon>Bacillariophycidae</taxon>
        <taxon>Bacillariales</taxon>
        <taxon>Bacillariaceae</taxon>
        <taxon>Nitzschia</taxon>
    </lineage>
</organism>
<feature type="compositionally biased region" description="Basic and acidic residues" evidence="7">
    <location>
        <begin position="439"/>
        <end position="451"/>
    </location>
</feature>
<dbReference type="GO" id="GO:0016042">
    <property type="term" value="P:lipid catabolic process"/>
    <property type="evidence" value="ECO:0007669"/>
    <property type="project" value="UniProtKB-KW"/>
</dbReference>
<evidence type="ECO:0000256" key="5">
    <source>
        <dbReference type="ARBA" id="ARBA00023224"/>
    </source>
</evidence>
<feature type="region of interest" description="Disordered" evidence="7">
    <location>
        <begin position="360"/>
        <end position="387"/>
    </location>
</feature>
<feature type="region of interest" description="Disordered" evidence="7">
    <location>
        <begin position="425"/>
        <end position="463"/>
    </location>
</feature>
<feature type="compositionally biased region" description="Basic and acidic residues" evidence="7">
    <location>
        <begin position="1087"/>
        <end position="1104"/>
    </location>
</feature>
<feature type="region of interest" description="Disordered" evidence="7">
    <location>
        <begin position="920"/>
        <end position="952"/>
    </location>
</feature>
<feature type="coiled-coil region" evidence="6">
    <location>
        <begin position="724"/>
        <end position="758"/>
    </location>
</feature>
<feature type="compositionally biased region" description="Basic and acidic residues" evidence="7">
    <location>
        <begin position="369"/>
        <end position="379"/>
    </location>
</feature>
<keyword evidence="2" id="KW-0378">Hydrolase</keyword>
<feature type="domain" description="C2" evidence="8">
    <location>
        <begin position="1417"/>
        <end position="1549"/>
    </location>
</feature>
<dbReference type="Pfam" id="PF00388">
    <property type="entry name" value="PI-PLC-X"/>
    <property type="match status" value="1"/>
</dbReference>
<proteinExistence type="predicted"/>
<evidence type="ECO:0000256" key="6">
    <source>
        <dbReference type="SAM" id="Coils"/>
    </source>
</evidence>
<feature type="compositionally biased region" description="Basic and acidic residues" evidence="7">
    <location>
        <begin position="920"/>
        <end position="931"/>
    </location>
</feature>
<keyword evidence="11" id="KW-1185">Reference proteome</keyword>
<keyword evidence="6" id="KW-0175">Coiled coil</keyword>
<evidence type="ECO:0000259" key="8">
    <source>
        <dbReference type="PROSITE" id="PS50004"/>
    </source>
</evidence>
<evidence type="ECO:0000313" key="10">
    <source>
        <dbReference type="EMBL" id="KAG7367438.1"/>
    </source>
</evidence>
<dbReference type="EC" id="3.1.4.11" evidence="1"/>
<feature type="compositionally biased region" description="Basic and acidic residues" evidence="7">
    <location>
        <begin position="939"/>
        <end position="952"/>
    </location>
</feature>
<dbReference type="PROSITE" id="PS50007">
    <property type="entry name" value="PIPLC_X_DOMAIN"/>
    <property type="match status" value="1"/>
</dbReference>
<dbReference type="PANTHER" id="PTHR10336">
    <property type="entry name" value="PHOSPHOINOSITIDE-SPECIFIC PHOSPHOLIPASE C FAMILY PROTEIN"/>
    <property type="match status" value="1"/>
</dbReference>
<dbReference type="Proteomes" id="UP000693970">
    <property type="component" value="Unassembled WGS sequence"/>
</dbReference>
<evidence type="ECO:0000256" key="2">
    <source>
        <dbReference type="ARBA" id="ARBA00022801"/>
    </source>
</evidence>
<reference evidence="10" key="1">
    <citation type="journal article" date="2021" name="Sci. Rep.">
        <title>Diploid genomic architecture of Nitzschia inconspicua, an elite biomass production diatom.</title>
        <authorList>
            <person name="Oliver A."/>
            <person name="Podell S."/>
            <person name="Pinowska A."/>
            <person name="Traller J.C."/>
            <person name="Smith S.R."/>
            <person name="McClure R."/>
            <person name="Beliaev A."/>
            <person name="Bohutskyi P."/>
            <person name="Hill E.A."/>
            <person name="Rabines A."/>
            <person name="Zheng H."/>
            <person name="Allen L.Z."/>
            <person name="Kuo A."/>
            <person name="Grigoriev I.V."/>
            <person name="Allen A.E."/>
            <person name="Hazlebeck D."/>
            <person name="Allen E.E."/>
        </authorList>
    </citation>
    <scope>NUCLEOTIDE SEQUENCE</scope>
    <source>
        <strain evidence="10">Hildebrandi</strain>
    </source>
</reference>
<name>A0A9K3Q1D4_9STRA</name>
<dbReference type="PROSITE" id="PS50004">
    <property type="entry name" value="C2"/>
    <property type="match status" value="1"/>
</dbReference>
<dbReference type="InterPro" id="IPR001711">
    <property type="entry name" value="PLipase_C_Pinositol-sp_Y"/>
</dbReference>
<evidence type="ECO:0000256" key="1">
    <source>
        <dbReference type="ARBA" id="ARBA00012368"/>
    </source>
</evidence>
<dbReference type="PROSITE" id="PS50008">
    <property type="entry name" value="PIPLC_Y_DOMAIN"/>
    <property type="match status" value="1"/>
</dbReference>
<dbReference type="SMART" id="SM00148">
    <property type="entry name" value="PLCXc"/>
    <property type="match status" value="1"/>
</dbReference>
<dbReference type="GO" id="GO:0051209">
    <property type="term" value="P:release of sequestered calcium ion into cytosol"/>
    <property type="evidence" value="ECO:0007669"/>
    <property type="project" value="TreeGrafter"/>
</dbReference>
<keyword evidence="4" id="KW-0443">Lipid metabolism</keyword>
<feature type="region of interest" description="Disordered" evidence="7">
    <location>
        <begin position="1081"/>
        <end position="1104"/>
    </location>
</feature>
<feature type="coiled-coil region" evidence="6">
    <location>
        <begin position="1188"/>
        <end position="1215"/>
    </location>
</feature>
<sequence length="1571" mass="176411">MASSVLCGQSALVGLPTISNKKEREVSLMDVTIPSQLKVADRKQLKDVDSSGISVFKVSKYGKLQPRRLAFSSDNRCMYITTNRVKGIRGLFKAATSNGIDPVSTKVIDISRIDRITKGKLSKRLLFATRECQQNQLRPNNYDSSADLEELLFDDSKCLTIVYRECKAEQSSLLSASASSFVDGFGGNATGAEGASIGDDKKSAIQQGFEFLDICVADPKDMDELVATLEALIKTYREERRWMERNTLLLHYHWIDMGKASVNDSLSCNEWLELCGRLNVPLRKQELSTLFRNMKSELRRAYKDVSGGNNDPLVMDLDSGLPPWAVGELFHDLEFHSATISGIKLVKHDPVLRLWHQLLESDPTPGNSESKKNQLEHKIKPSPRSDSLSPVAFLSFIRSQQKDYKASLDDATALIKALKAQKSLKSLAGDTSNRNSKSRKNEETQNGDLKRNPTNTDPLDDGRLSKTQFLNFLFSDANDLMDPRKGRTGSDDMNHPLSHYWIMSSHDTYLNCWNRLNPVLDEQMYLAALYRGVRCLELDVWDGHAGSGYAGEPVIAREQPNSEEDPFFSLEIALKAIRQFLQTHPKTYPVILNIENHCSYPVQEKMAECLFHILGSIGLIVVPDDSQSIDESDLLPSPASMRGKVLLMGKRPKVINEGAKVVNDDYDDENDVFVDDSLPNVRSREEEHELEIGTVIGFDAKGPIRALDKQEQKNIVKHTPGELLYIAKQELENAELEAAQAELKAHEAEVEAKKADKHADTLIRNAGLSEEAVAELLGQIKGVEIDPDEHVDLLPRREGEGVEVQDFFADAVESAKLTFAEADQIALKAAEKATIALQKLNQATLKLREAEELLEASFVKGKKVGDKFQKAAKVARDKQEIADHAKRRVEKLRQLLKELEEGANSAQNVVNTAMTEAKISEKRASETEARAARAAATAQKDRTKAEEETRKEEELERQAAALHEQMIDAANKEKDAKERAEKAGILLEKLNEQIKLIENSSQYLKEKQEMSEGIIEEKKESNRSMKGKLHSKLAAKIEERRFCTDSLRQATTEISISSKRRKQAQEAFELKAHQWKSQAETASKFRKISDKSSHTAEDLAEHAEEEREAANLRRVAMDRAKSHVSEKDSYRAGLTAQLAEAERAFSEANVEAVKTRQEADRLANVSYSVGKGSHDDIAAITDKRRAIRDDLLADYKRKKKMKEEAEAKAAETKKLYETSDQVFSDAMRIAQTDQEKLDLQRRQDKNALVAVNSARLAHKQAEHLLEQARYAQAIVTEKQCILKRAEEYKEKTDRIIEIPPNLAKMTFLHTTKYRYWEKSLQLPSTHVHSFAEGVLDQMAKMDGQDHTKNLKRFTFSHLCRSFPSWKDFGSSSKLNSDPLFQWSLGCQFVSLNYGTFDEQLVKADGRFRRNGSCGYALKPESIRSFEAFQEKPESWKIQVLCGSCFPKPDFKFGTTGTQCISPFVKINVYGGDLEQRKGEHKTKVVQKNGFNPVFDDEDGFSFKATSPSLAILTFTVCHLSNDGSEQFLGGAAMPVGCIREGFRSVPLFDKQNSRTGAHGYAYLLVKSQKLT</sequence>
<accession>A0A9K3Q1D4</accession>
<keyword evidence="3" id="KW-0442">Lipid degradation</keyword>
<comment type="caution">
    <text evidence="10">The sequence shown here is derived from an EMBL/GenBank/DDBJ whole genome shotgun (WGS) entry which is preliminary data.</text>
</comment>
<dbReference type="SMART" id="SM00239">
    <property type="entry name" value="C2"/>
    <property type="match status" value="1"/>
</dbReference>
<reference evidence="10" key="2">
    <citation type="submission" date="2021-04" db="EMBL/GenBank/DDBJ databases">
        <authorList>
            <person name="Podell S."/>
        </authorList>
    </citation>
    <scope>NUCLEOTIDE SEQUENCE</scope>
    <source>
        <strain evidence="10">Hildebrandi</strain>
    </source>
</reference>
<evidence type="ECO:0000256" key="3">
    <source>
        <dbReference type="ARBA" id="ARBA00022963"/>
    </source>
</evidence>
<dbReference type="SMART" id="SM00149">
    <property type="entry name" value="PLCYc"/>
    <property type="match status" value="1"/>
</dbReference>
<feature type="domain" description="PI-PLC Y-box" evidence="9">
    <location>
        <begin position="1305"/>
        <end position="1423"/>
    </location>
</feature>
<dbReference type="GO" id="GO:0004435">
    <property type="term" value="F:phosphatidylinositol-4,5-bisphosphate phospholipase C activity"/>
    <property type="evidence" value="ECO:0007669"/>
    <property type="project" value="UniProtKB-EC"/>
</dbReference>
<dbReference type="Pfam" id="PF00168">
    <property type="entry name" value="C2"/>
    <property type="match status" value="1"/>
</dbReference>
<dbReference type="InterPro" id="IPR000909">
    <property type="entry name" value="PLipase_C_PInositol-sp_X_dom"/>
</dbReference>
<protein>
    <recommendedName>
        <fullName evidence="1">phosphoinositide phospholipase C</fullName>
        <ecNumber evidence="1">3.1.4.11</ecNumber>
    </recommendedName>
</protein>
<dbReference type="GO" id="GO:0048015">
    <property type="term" value="P:phosphatidylinositol-mediated signaling"/>
    <property type="evidence" value="ECO:0007669"/>
    <property type="project" value="TreeGrafter"/>
</dbReference>
<dbReference type="PANTHER" id="PTHR10336:SF36">
    <property type="entry name" value="1-PHOSPHATIDYLINOSITOL 4,5-BISPHOSPHATE PHOSPHODIESTERASE BETA-4"/>
    <property type="match status" value="1"/>
</dbReference>